<evidence type="ECO:0000313" key="1">
    <source>
        <dbReference type="EMBL" id="RQG88832.1"/>
    </source>
</evidence>
<comment type="caution">
    <text evidence="1">The sequence shown here is derived from an EMBL/GenBank/DDBJ whole genome shotgun (WGS) entry which is preliminary data.</text>
</comment>
<dbReference type="InterPro" id="IPR014942">
    <property type="entry name" value="AbiEii"/>
</dbReference>
<dbReference type="Pfam" id="PF08843">
    <property type="entry name" value="AbiEii"/>
    <property type="match status" value="1"/>
</dbReference>
<gene>
    <name evidence="1" type="ORF">EA462_10550</name>
</gene>
<dbReference type="EMBL" id="REFY01000004">
    <property type="protein sequence ID" value="RQG88832.1"/>
    <property type="molecule type" value="Genomic_DNA"/>
</dbReference>
<dbReference type="Proteomes" id="UP000273828">
    <property type="component" value="Unassembled WGS sequence"/>
</dbReference>
<organism evidence="1 2">
    <name type="scientific">Natrarchaeobius halalkaliphilus</name>
    <dbReference type="NCBI Taxonomy" id="1679091"/>
    <lineage>
        <taxon>Archaea</taxon>
        <taxon>Methanobacteriati</taxon>
        <taxon>Methanobacteriota</taxon>
        <taxon>Stenosarchaea group</taxon>
        <taxon>Halobacteria</taxon>
        <taxon>Halobacteriales</taxon>
        <taxon>Natrialbaceae</taxon>
        <taxon>Natrarchaeobius</taxon>
    </lineage>
</organism>
<proteinExistence type="predicted"/>
<evidence type="ECO:0000313" key="2">
    <source>
        <dbReference type="Proteomes" id="UP000273828"/>
    </source>
</evidence>
<protein>
    <recommendedName>
        <fullName evidence="3">Nucleotidyl transferase AbiEii/AbiGii toxin family protein</fullName>
    </recommendedName>
</protein>
<keyword evidence="2" id="KW-1185">Reference proteome</keyword>
<dbReference type="AlphaFoldDB" id="A0A3N6MTX9"/>
<sequence>MVRQYYVPQVTELSEEELQAVFRVAEPPVCLLGGWAVHLHVNQGFQREHGRGYIGSRDIDLGIHVEPDWTAEEYDDTGVGKTLAGIEELGYEKSRFGFVQNFDRETGERISESEAKEYGMHEVFQVYIDVIPDTTELDSFREQYGFTPPAETLLKPVFEGGVGVPLSEYVSWEAPADVFIVAPELLAAMKIRSLPDRDKSHKRVKDAADLHALLWYTKDYQEMKDGVQQYVTEYDLNQLEAAINEELFENTAQLLQIEPTPVSGSIRRLFR</sequence>
<accession>A0A3N6MTX9</accession>
<name>A0A3N6MTX9_9EURY</name>
<dbReference type="RefSeq" id="WP_124178523.1">
    <property type="nucleotide sequence ID" value="NZ_REFY01000004.1"/>
</dbReference>
<dbReference type="OrthoDB" id="203538at2157"/>
<reference evidence="1 2" key="1">
    <citation type="submission" date="2018-10" db="EMBL/GenBank/DDBJ databases">
        <title>Natrarchaeobius chitinivorans gen. nov., sp. nov., and Natrarchaeobius haloalkaliphilus sp. nov., alkaliphilic, chitin-utilizing haloarchaea from hypersaline alkaline lakes.</title>
        <authorList>
            <person name="Sorokin D.Y."/>
            <person name="Elcheninov A.G."/>
            <person name="Kostrikina N.A."/>
            <person name="Bale N.J."/>
            <person name="Sinninghe Damste J.S."/>
            <person name="Khijniak T.V."/>
            <person name="Kublanov I.V."/>
            <person name="Toshchakov S.V."/>
        </authorList>
    </citation>
    <scope>NUCLEOTIDE SEQUENCE [LARGE SCALE GENOMIC DNA]</scope>
    <source>
        <strain evidence="1 2">AArcht-Sl</strain>
    </source>
</reference>
<evidence type="ECO:0008006" key="3">
    <source>
        <dbReference type="Google" id="ProtNLM"/>
    </source>
</evidence>